<gene>
    <name evidence="3" type="ORF">ELS83_09805</name>
</gene>
<protein>
    <recommendedName>
        <fullName evidence="2">DUF6443 domain-containing protein</fullName>
    </recommendedName>
</protein>
<evidence type="ECO:0000256" key="1">
    <source>
        <dbReference type="SAM" id="SignalP"/>
    </source>
</evidence>
<reference evidence="3 4" key="1">
    <citation type="submission" date="2018-12" db="EMBL/GenBank/DDBJ databases">
        <title>Marinifilum JC070 sp. nov., a marine bacterium isolated from Yongle Blue Hole in the South China Sea.</title>
        <authorList>
            <person name="Fu T."/>
        </authorList>
    </citation>
    <scope>NUCLEOTIDE SEQUENCE [LARGE SCALE GENOMIC DNA]</scope>
    <source>
        <strain evidence="3 4">JC070</strain>
    </source>
</reference>
<dbReference type="EMBL" id="RZNH01000014">
    <property type="protein sequence ID" value="NOU60119.1"/>
    <property type="molecule type" value="Genomic_DNA"/>
</dbReference>
<sequence>MKYTIRTIMPLCFLLVSCLSFAQTQSKNYIKISRPQTTSGLSGKTLHSLKYFDGLGRVDQNIEIGATPNGFDLVQPFDYDELGREKKKFLPYALRHSNAGAYVASKLDPNKWAIYGGEKQYAYAETQFDASPLNRVFAQGAPGAAWQVSGNHKQRMDYDFNQDMEVLLFRMEGDDLEVEGFYQANSLHKSILKDENWNSGNLHTTEEFTDKEGKIILKRSYVEDGPDAGNMPDVVDTYYVYDDFGQLRYVLPPQLIATAQYRQIYASYTGTFFLEMHYLNNGLLLGRHFPHVPERIVGYVRYTINRNSLSIEIDINTVVYNSLGDFSLSATGKIGEGILPPDFYYLKSMDVATGVPIHLSVQNGFVSIHGGTAARLIGIGTPDFNNPFPGLVGGRADSYSFNPSLAGSGDFSYNIALSTTYPGRMPNPGIRVDRGWSLRYHTLITMGLPNRQYGRRNEVIARIPVISQALLNQFAYQYKYDKCRRMTHKKLPGADWIYMLYDKRDRLVLSQDGNQRHQSTKEWMYTLYNDFNQPVETGSIRTNASFLNLQTSVGNSLNYVPSGRRAHTYTWYDRYGSEAIGFDAGQNISGSNRMTSIKGQVSTHKEKILGAEEGSWLTTSYYYDQKQQMIQSLQRLSLVELGRTSTFEDCISNRYDFTGKLTRCVQVHNSPKLSRPQRIDKELYYDHAGRLTQVYLSMSGAINKARTKTLGITYNELGQLQSKSYHNGQQTCSYRYNIRGWLTHINDPYQIGNKLFAMKLLYNNSSELRNVSNRVQYNGNIAAMLWKSKNSVSGNYSNLKAYGFIYDALNRLKTADYEEKTSSWSNSTKYDLGGNANGISYDLNGNILHLKRNNSGTGVKDQFRYRYQGNQLMALGENGRTAPAVNEFSYDYNGNMTANSNQGIRSLAYNQLNLPKSMSIGSNSVRYEYSAGGLKIKNSINNRKLYYISNFVYEGSSLKYILHDEGRFVVNHTENGGSYEYHLKDHLGNTRVAFLENQSRPVQSVDYYPFGLCMNLNQASTNKYLFNGKELQEETEWLDFHARMYDGTIVRTTTPDPHLEGYYSESPYSLFGNNPINNIDPTGMDWYRYIDEDGNNHYTYRDGSDETIEVDDNTYSNIGANVSIQLGEGYYFNAFQNYGVTSLDGAINVKQKILNDPELLGKLLSEGSGFSAQGQEQIMGALIHGAHADFINHPVTQATIHGLLFVATGGIEGAASILGTGRSLLARSTAKGGQTIIGEGMKRVSVAAARSPGSTILNNMPHFSGSPHQITSQMMQYNRRWLLQQMRSGKPIMDIGFDPTRGTPSIFYQMERKMINNYLKLHPNAFKIIKP</sequence>
<evidence type="ECO:0000313" key="4">
    <source>
        <dbReference type="Proteomes" id="UP000732105"/>
    </source>
</evidence>
<dbReference type="NCBIfam" id="TIGR03696">
    <property type="entry name" value="Rhs_assc_core"/>
    <property type="match status" value="1"/>
</dbReference>
<name>A0ABX1WVI5_9BACT</name>
<dbReference type="Gene3D" id="2.180.10.10">
    <property type="entry name" value="RHS repeat-associated core"/>
    <property type="match status" value="1"/>
</dbReference>
<feature type="signal peptide" evidence="1">
    <location>
        <begin position="1"/>
        <end position="22"/>
    </location>
</feature>
<accession>A0ABX1WVI5</accession>
<dbReference type="Proteomes" id="UP000732105">
    <property type="component" value="Unassembled WGS sequence"/>
</dbReference>
<proteinExistence type="predicted"/>
<keyword evidence="1" id="KW-0732">Signal</keyword>
<dbReference type="InterPro" id="IPR045619">
    <property type="entry name" value="DUF6443"/>
</dbReference>
<dbReference type="RefSeq" id="WP_171595405.1">
    <property type="nucleotide sequence ID" value="NZ_RZNH01000014.1"/>
</dbReference>
<dbReference type="InterPro" id="IPR022385">
    <property type="entry name" value="Rhs_assc_core"/>
</dbReference>
<organism evidence="3 4">
    <name type="scientific">Marinifilum caeruleilacunae</name>
    <dbReference type="NCBI Taxonomy" id="2499076"/>
    <lineage>
        <taxon>Bacteria</taxon>
        <taxon>Pseudomonadati</taxon>
        <taxon>Bacteroidota</taxon>
        <taxon>Bacteroidia</taxon>
        <taxon>Marinilabiliales</taxon>
        <taxon>Marinifilaceae</taxon>
    </lineage>
</organism>
<evidence type="ECO:0000313" key="3">
    <source>
        <dbReference type="EMBL" id="NOU60119.1"/>
    </source>
</evidence>
<dbReference type="PROSITE" id="PS51257">
    <property type="entry name" value="PROKAR_LIPOPROTEIN"/>
    <property type="match status" value="1"/>
</dbReference>
<evidence type="ECO:0000259" key="2">
    <source>
        <dbReference type="Pfam" id="PF20041"/>
    </source>
</evidence>
<keyword evidence="4" id="KW-1185">Reference proteome</keyword>
<dbReference type="Pfam" id="PF20041">
    <property type="entry name" value="DUF6443"/>
    <property type="match status" value="1"/>
</dbReference>
<comment type="caution">
    <text evidence="3">The sequence shown here is derived from an EMBL/GenBank/DDBJ whole genome shotgun (WGS) entry which is preliminary data.</text>
</comment>
<feature type="chain" id="PRO_5046639638" description="DUF6443 domain-containing protein" evidence="1">
    <location>
        <begin position="23"/>
        <end position="1331"/>
    </location>
</feature>
<feature type="domain" description="DUF6443" evidence="2">
    <location>
        <begin position="37"/>
        <end position="159"/>
    </location>
</feature>